<dbReference type="SUPFAM" id="SSF53167">
    <property type="entry name" value="Purine and uridine phosphorylases"/>
    <property type="match status" value="1"/>
</dbReference>
<dbReference type="RefSeq" id="WP_170122590.1">
    <property type="nucleotide sequence ID" value="NZ_QGHA01000001.1"/>
</dbReference>
<dbReference type="GO" id="GO:0019284">
    <property type="term" value="P:L-methionine salvage from S-adenosylmethionine"/>
    <property type="evidence" value="ECO:0007669"/>
    <property type="project" value="TreeGrafter"/>
</dbReference>
<dbReference type="AlphaFoldDB" id="A0A316HHV8"/>
<accession>A0A316HHV8</accession>
<comment type="caution">
    <text evidence="2">The sequence shown here is derived from an EMBL/GenBank/DDBJ whole genome shotgun (WGS) entry which is preliminary data.</text>
</comment>
<dbReference type="GO" id="GO:0005829">
    <property type="term" value="C:cytosol"/>
    <property type="evidence" value="ECO:0007669"/>
    <property type="project" value="TreeGrafter"/>
</dbReference>
<dbReference type="EMBL" id="QGHA01000001">
    <property type="protein sequence ID" value="PWK79723.1"/>
    <property type="molecule type" value="Genomic_DNA"/>
</dbReference>
<dbReference type="Pfam" id="PF01048">
    <property type="entry name" value="PNP_UDP_1"/>
    <property type="match status" value="1"/>
</dbReference>
<dbReference type="InterPro" id="IPR000845">
    <property type="entry name" value="Nucleoside_phosphorylase_d"/>
</dbReference>
<dbReference type="GO" id="GO:0008930">
    <property type="term" value="F:methylthioadenosine nucleosidase activity"/>
    <property type="evidence" value="ECO:0007669"/>
    <property type="project" value="TreeGrafter"/>
</dbReference>
<reference evidence="2 3" key="1">
    <citation type="submission" date="2018-05" db="EMBL/GenBank/DDBJ databases">
        <title>Genomic Encyclopedia of Archaeal and Bacterial Type Strains, Phase II (KMG-II): from individual species to whole genera.</title>
        <authorList>
            <person name="Goeker M."/>
        </authorList>
    </citation>
    <scope>NUCLEOTIDE SEQUENCE [LARGE SCALE GENOMIC DNA]</scope>
    <source>
        <strain evidence="2 3">DSM 19975</strain>
    </source>
</reference>
<dbReference type="PANTHER" id="PTHR46832">
    <property type="entry name" value="5'-METHYLTHIOADENOSINE/S-ADENOSYLHOMOCYSTEINE NUCLEOSIDASE"/>
    <property type="match status" value="1"/>
</dbReference>
<evidence type="ECO:0000313" key="2">
    <source>
        <dbReference type="EMBL" id="PWK79723.1"/>
    </source>
</evidence>
<dbReference type="GO" id="GO:0009116">
    <property type="term" value="P:nucleoside metabolic process"/>
    <property type="evidence" value="ECO:0007669"/>
    <property type="project" value="InterPro"/>
</dbReference>
<feature type="domain" description="Nucleoside phosphorylase" evidence="1">
    <location>
        <begin position="202"/>
        <end position="394"/>
    </location>
</feature>
<protein>
    <submittedName>
        <fullName evidence="2">Nucleoside phosphorylase</fullName>
    </submittedName>
</protein>
<sequence>MSTKVKDNLVVIAKADSKEDAGFYTLMLRHDSHLRAKARVYMFSTVEDFNDFLQIVPPEFSFYLVIHTGFHASNPSIDRIVFEKELKKQPYFSKLHYYFASREGAEKFKNSDTIYALELGFEEFTFDDYRPNVKSNLVSPAPETGGATVGALAAKLDFAILTALYKDEHQVFNENMTTTTIVEEKNVNCGTFLPAKNFAADYKGELLLSWQQNMGAVDAAAFSSWLISRYEPRFLIMGGVCGGREGEVKLYDVVIPRNIHDYMSGKYVEGEFIPRPLPAEPNAQLIGHLITNEEQLITNMRALASGVEKSILDDNFKIHFKDYACGPWVVKTNGALLDIAKTTNDDIVGLEMESLGVIRASNLFASYAQYGLIVKSVMDFTNEHKSDGKKGEIKYNAAKMSYLCIRGMLPILQAFKDSRLR</sequence>
<name>A0A316HHV8_9SPHI</name>
<evidence type="ECO:0000313" key="3">
    <source>
        <dbReference type="Proteomes" id="UP000245678"/>
    </source>
</evidence>
<dbReference type="PANTHER" id="PTHR46832:SF1">
    <property type="entry name" value="5'-METHYLTHIOADENOSINE_S-ADENOSYLHOMOCYSTEINE NUCLEOSIDASE"/>
    <property type="match status" value="1"/>
</dbReference>
<dbReference type="Proteomes" id="UP000245678">
    <property type="component" value="Unassembled WGS sequence"/>
</dbReference>
<gene>
    <name evidence="2" type="ORF">LX99_00183</name>
</gene>
<organism evidence="2 3">
    <name type="scientific">Mucilaginibacter oryzae</name>
    <dbReference type="NCBI Taxonomy" id="468058"/>
    <lineage>
        <taxon>Bacteria</taxon>
        <taxon>Pseudomonadati</taxon>
        <taxon>Bacteroidota</taxon>
        <taxon>Sphingobacteriia</taxon>
        <taxon>Sphingobacteriales</taxon>
        <taxon>Sphingobacteriaceae</taxon>
        <taxon>Mucilaginibacter</taxon>
    </lineage>
</organism>
<dbReference type="InterPro" id="IPR035994">
    <property type="entry name" value="Nucleoside_phosphorylase_sf"/>
</dbReference>
<keyword evidence="3" id="KW-1185">Reference proteome</keyword>
<evidence type="ECO:0000259" key="1">
    <source>
        <dbReference type="Pfam" id="PF01048"/>
    </source>
</evidence>
<proteinExistence type="predicted"/>
<dbReference type="Gene3D" id="3.40.50.1580">
    <property type="entry name" value="Nucleoside phosphorylase domain"/>
    <property type="match status" value="1"/>
</dbReference>
<dbReference type="GO" id="GO:0008782">
    <property type="term" value="F:adenosylhomocysteine nucleosidase activity"/>
    <property type="evidence" value="ECO:0007669"/>
    <property type="project" value="TreeGrafter"/>
</dbReference>